<accession>A0A2P2QV88</accession>
<protein>
    <submittedName>
        <fullName evidence="1">Uncharacterized protein</fullName>
    </submittedName>
</protein>
<dbReference type="EMBL" id="GGEC01090307">
    <property type="protein sequence ID" value="MBX70791.1"/>
    <property type="molecule type" value="Transcribed_RNA"/>
</dbReference>
<sequence length="45" mass="5142">MTRQIFNDTLIGKSIAIVSFPHAVHDNLTSFPRYLIQPMGNMHKT</sequence>
<evidence type="ECO:0000313" key="1">
    <source>
        <dbReference type="EMBL" id="MBX70791.1"/>
    </source>
</evidence>
<reference evidence="1" key="1">
    <citation type="submission" date="2018-02" db="EMBL/GenBank/DDBJ databases">
        <title>Rhizophora mucronata_Transcriptome.</title>
        <authorList>
            <person name="Meera S.P."/>
            <person name="Sreeshan A."/>
            <person name="Augustine A."/>
        </authorList>
    </citation>
    <scope>NUCLEOTIDE SEQUENCE</scope>
    <source>
        <tissue evidence="1">Leaf</tissue>
    </source>
</reference>
<proteinExistence type="predicted"/>
<organism evidence="1">
    <name type="scientific">Rhizophora mucronata</name>
    <name type="common">Asiatic mangrove</name>
    <dbReference type="NCBI Taxonomy" id="61149"/>
    <lineage>
        <taxon>Eukaryota</taxon>
        <taxon>Viridiplantae</taxon>
        <taxon>Streptophyta</taxon>
        <taxon>Embryophyta</taxon>
        <taxon>Tracheophyta</taxon>
        <taxon>Spermatophyta</taxon>
        <taxon>Magnoliopsida</taxon>
        <taxon>eudicotyledons</taxon>
        <taxon>Gunneridae</taxon>
        <taxon>Pentapetalae</taxon>
        <taxon>rosids</taxon>
        <taxon>fabids</taxon>
        <taxon>Malpighiales</taxon>
        <taxon>Rhizophoraceae</taxon>
        <taxon>Rhizophora</taxon>
    </lineage>
</organism>
<dbReference type="AlphaFoldDB" id="A0A2P2QV88"/>
<name>A0A2P2QV88_RHIMU</name>